<evidence type="ECO:0000256" key="1">
    <source>
        <dbReference type="SAM" id="Phobius"/>
    </source>
</evidence>
<feature type="domain" description="Acyltransferase 3" evidence="2">
    <location>
        <begin position="41"/>
        <end position="390"/>
    </location>
</feature>
<feature type="transmembrane region" description="Helical" evidence="1">
    <location>
        <begin position="119"/>
        <end position="138"/>
    </location>
</feature>
<comment type="caution">
    <text evidence="3">The sequence shown here is derived from an EMBL/GenBank/DDBJ whole genome shotgun (WGS) entry which is preliminary data.</text>
</comment>
<feature type="transmembrane region" description="Helical" evidence="1">
    <location>
        <begin position="48"/>
        <end position="66"/>
    </location>
</feature>
<proteinExistence type="predicted"/>
<feature type="transmembrane region" description="Helical" evidence="1">
    <location>
        <begin position="81"/>
        <end position="99"/>
    </location>
</feature>
<dbReference type="AlphaFoldDB" id="A0A7W8DJ30"/>
<organism evidence="3 4">
    <name type="scientific">Prosthecobacter vanneervenii</name>
    <dbReference type="NCBI Taxonomy" id="48466"/>
    <lineage>
        <taxon>Bacteria</taxon>
        <taxon>Pseudomonadati</taxon>
        <taxon>Verrucomicrobiota</taxon>
        <taxon>Verrucomicrobiia</taxon>
        <taxon>Verrucomicrobiales</taxon>
        <taxon>Verrucomicrobiaceae</taxon>
        <taxon>Prosthecobacter</taxon>
    </lineage>
</organism>
<dbReference type="PANTHER" id="PTHR23028:SF53">
    <property type="entry name" value="ACYL_TRANSF_3 DOMAIN-CONTAINING PROTEIN"/>
    <property type="match status" value="1"/>
</dbReference>
<feature type="transmembrane region" description="Helical" evidence="1">
    <location>
        <begin position="268"/>
        <end position="288"/>
    </location>
</feature>
<dbReference type="GO" id="GO:0009103">
    <property type="term" value="P:lipopolysaccharide biosynthetic process"/>
    <property type="evidence" value="ECO:0007669"/>
    <property type="project" value="TreeGrafter"/>
</dbReference>
<dbReference type="GO" id="GO:0016747">
    <property type="term" value="F:acyltransferase activity, transferring groups other than amino-acyl groups"/>
    <property type="evidence" value="ECO:0007669"/>
    <property type="project" value="InterPro"/>
</dbReference>
<keyword evidence="1" id="KW-0472">Membrane</keyword>
<feature type="transmembrane region" description="Helical" evidence="1">
    <location>
        <begin position="336"/>
        <end position="355"/>
    </location>
</feature>
<dbReference type="RefSeq" id="WP_184338648.1">
    <property type="nucleotide sequence ID" value="NZ_JACHIG010000002.1"/>
</dbReference>
<protein>
    <submittedName>
        <fullName evidence="3">Peptidoglycan/LPS O-acetylase OafA/YrhL</fullName>
    </submittedName>
</protein>
<dbReference type="Pfam" id="PF01757">
    <property type="entry name" value="Acyl_transf_3"/>
    <property type="match status" value="1"/>
</dbReference>
<gene>
    <name evidence="3" type="ORF">HNQ65_001282</name>
</gene>
<keyword evidence="1" id="KW-1133">Transmembrane helix</keyword>
<feature type="transmembrane region" description="Helical" evidence="1">
    <location>
        <begin position="169"/>
        <end position="190"/>
    </location>
</feature>
<feature type="transmembrane region" description="Helical" evidence="1">
    <location>
        <begin position="308"/>
        <end position="329"/>
    </location>
</feature>
<feature type="transmembrane region" description="Helical" evidence="1">
    <location>
        <begin position="375"/>
        <end position="393"/>
    </location>
</feature>
<sequence>MNIVTPTEPLAFPPPVQEMTRSQPAGEASAVSAISIPDRLPSLDGWRALSILLVLGAHTVLASGFPQQHASLVNKISDGHLGVRFFFVISGFLITWLMLSEERKTSRVKLGKFYARRALRILPVYMAFLLVAGVLQYYTVCDHDLTTWIANLTFTRDFFPGGNKVSNHFWSLAVEEQFYLIWPFVFAAMAPASRAKIMPLLVAGTIVVAVICRVFWSHPLSSSPVWHSVFQEWSFLNNADSLAIGCMAAIWLAADTYGLRAWLTTRRLLVFSTGFFMLLEPQLVYWLADHPGLPSALRRAGWASSFCLGRTVQSAGFAILALQSILLPAWGLYRCLNWRPVAALGVLSYSIYIWQNLFCAKPSTYGLTDPWWMSFQFWLIPAFTTALISYHFLEKPFFNLRHRFR</sequence>
<evidence type="ECO:0000313" key="4">
    <source>
        <dbReference type="Proteomes" id="UP000590740"/>
    </source>
</evidence>
<dbReference type="Proteomes" id="UP000590740">
    <property type="component" value="Unassembled WGS sequence"/>
</dbReference>
<feature type="transmembrane region" description="Helical" evidence="1">
    <location>
        <begin position="236"/>
        <end position="256"/>
    </location>
</feature>
<evidence type="ECO:0000313" key="3">
    <source>
        <dbReference type="EMBL" id="MBB5031714.1"/>
    </source>
</evidence>
<accession>A0A7W8DJ30</accession>
<keyword evidence="4" id="KW-1185">Reference proteome</keyword>
<dbReference type="GO" id="GO:0016020">
    <property type="term" value="C:membrane"/>
    <property type="evidence" value="ECO:0007669"/>
    <property type="project" value="TreeGrafter"/>
</dbReference>
<evidence type="ECO:0000259" key="2">
    <source>
        <dbReference type="Pfam" id="PF01757"/>
    </source>
</evidence>
<feature type="transmembrane region" description="Helical" evidence="1">
    <location>
        <begin position="197"/>
        <end position="216"/>
    </location>
</feature>
<dbReference type="PANTHER" id="PTHR23028">
    <property type="entry name" value="ACETYLTRANSFERASE"/>
    <property type="match status" value="1"/>
</dbReference>
<name>A0A7W8DJ30_9BACT</name>
<dbReference type="InterPro" id="IPR050879">
    <property type="entry name" value="Acyltransferase_3"/>
</dbReference>
<dbReference type="EMBL" id="JACHIG010000002">
    <property type="protein sequence ID" value="MBB5031714.1"/>
    <property type="molecule type" value="Genomic_DNA"/>
</dbReference>
<reference evidence="3 4" key="1">
    <citation type="submission" date="2020-08" db="EMBL/GenBank/DDBJ databases">
        <title>Genomic Encyclopedia of Type Strains, Phase IV (KMG-IV): sequencing the most valuable type-strain genomes for metagenomic binning, comparative biology and taxonomic classification.</title>
        <authorList>
            <person name="Goeker M."/>
        </authorList>
    </citation>
    <scope>NUCLEOTIDE SEQUENCE [LARGE SCALE GENOMIC DNA]</scope>
    <source>
        <strain evidence="3 4">DSM 12252</strain>
    </source>
</reference>
<keyword evidence="1" id="KW-0812">Transmembrane</keyword>
<dbReference type="InterPro" id="IPR002656">
    <property type="entry name" value="Acyl_transf_3_dom"/>
</dbReference>